<dbReference type="EMBL" id="CP089274">
    <property type="protein sequence ID" value="USP72737.1"/>
    <property type="molecule type" value="Genomic_DNA"/>
</dbReference>
<name>A0A9Q8YZE7_CURCL</name>
<accession>A0A9Q8YZE7</accession>
<feature type="domain" description="NmrA-like" evidence="4">
    <location>
        <begin position="2"/>
        <end position="302"/>
    </location>
</feature>
<keyword evidence="3" id="KW-0560">Oxidoreductase</keyword>
<comment type="similarity">
    <text evidence="1">Belongs to the NmrA-type oxidoreductase family. Isoflavone reductase subfamily.</text>
</comment>
<dbReference type="InterPro" id="IPR036291">
    <property type="entry name" value="NAD(P)-bd_dom_sf"/>
</dbReference>
<gene>
    <name evidence="5" type="ORF">yc1106_00011</name>
</gene>
<dbReference type="PANTHER" id="PTHR47706">
    <property type="entry name" value="NMRA-LIKE FAMILY PROTEIN"/>
    <property type="match status" value="1"/>
</dbReference>
<dbReference type="InterPro" id="IPR008030">
    <property type="entry name" value="NmrA-like"/>
</dbReference>
<protein>
    <submittedName>
        <fullName evidence="5">NAD(P)-binding protein</fullName>
    </submittedName>
</protein>
<proteinExistence type="inferred from homology"/>
<organism evidence="5 6">
    <name type="scientific">Curvularia clavata</name>
    <dbReference type="NCBI Taxonomy" id="95742"/>
    <lineage>
        <taxon>Eukaryota</taxon>
        <taxon>Fungi</taxon>
        <taxon>Dikarya</taxon>
        <taxon>Ascomycota</taxon>
        <taxon>Pezizomycotina</taxon>
        <taxon>Dothideomycetes</taxon>
        <taxon>Pleosporomycetidae</taxon>
        <taxon>Pleosporales</taxon>
        <taxon>Pleosporineae</taxon>
        <taxon>Pleosporaceae</taxon>
        <taxon>Curvularia</taxon>
    </lineage>
</organism>
<dbReference type="Proteomes" id="UP001056012">
    <property type="component" value="Chromosome 1"/>
</dbReference>
<evidence type="ECO:0000256" key="1">
    <source>
        <dbReference type="ARBA" id="ARBA00005725"/>
    </source>
</evidence>
<dbReference type="VEuPathDB" id="FungiDB:yc1106_00011"/>
<evidence type="ECO:0000256" key="2">
    <source>
        <dbReference type="ARBA" id="ARBA00022857"/>
    </source>
</evidence>
<evidence type="ECO:0000313" key="5">
    <source>
        <dbReference type="EMBL" id="USP72737.1"/>
    </source>
</evidence>
<sequence>MSTIAVAGGTGTLGRAIVDELVGSKAFQVFVFAREVNVAKEKEMGVKMVAVNYNDVNSISEILEENKIDTVISTLGFTAGVNPELALIKAAEASSTTTRFIPSTWGLHYTPELVAKFPFAKHKADVLDCLEQTLLEYTAVMNGYFMDYFVSPHVKTYMSNMAPVIDMANNTAAIPASGDVPVVFTYSFDIGRFVTKLLKAPKWDKESFIIGDKVTWNEFLKIAEEAKGVKFDVTHDTLEALKRGQITELPSYQAMYAFFPKEQLLGIMASFGVLFAEGDFDFKSAPLLNDIYPDIKPRTVKELLNQAWKSS</sequence>
<evidence type="ECO:0000259" key="4">
    <source>
        <dbReference type="Pfam" id="PF05368"/>
    </source>
</evidence>
<dbReference type="InterPro" id="IPR045312">
    <property type="entry name" value="PCBER-like"/>
</dbReference>
<keyword evidence="6" id="KW-1185">Reference proteome</keyword>
<evidence type="ECO:0000256" key="3">
    <source>
        <dbReference type="ARBA" id="ARBA00023002"/>
    </source>
</evidence>
<dbReference type="CDD" id="cd05259">
    <property type="entry name" value="PCBER_SDR_a"/>
    <property type="match status" value="1"/>
</dbReference>
<dbReference type="PANTHER" id="PTHR47706:SF4">
    <property type="entry name" value="NMRA-LIKE DOMAIN-CONTAINING PROTEIN"/>
    <property type="match status" value="1"/>
</dbReference>
<dbReference type="Gene3D" id="3.40.50.720">
    <property type="entry name" value="NAD(P)-binding Rossmann-like Domain"/>
    <property type="match status" value="1"/>
</dbReference>
<dbReference type="Gene3D" id="3.90.25.10">
    <property type="entry name" value="UDP-galactose 4-epimerase, domain 1"/>
    <property type="match status" value="1"/>
</dbReference>
<dbReference type="OrthoDB" id="10000533at2759"/>
<dbReference type="InterPro" id="IPR051609">
    <property type="entry name" value="NmrA/Isoflavone_reductase-like"/>
</dbReference>
<dbReference type="SUPFAM" id="SSF51735">
    <property type="entry name" value="NAD(P)-binding Rossmann-fold domains"/>
    <property type="match status" value="1"/>
</dbReference>
<dbReference type="GO" id="GO:0016491">
    <property type="term" value="F:oxidoreductase activity"/>
    <property type="evidence" value="ECO:0007669"/>
    <property type="project" value="UniProtKB-KW"/>
</dbReference>
<dbReference type="AlphaFoldDB" id="A0A9Q8YZE7"/>
<keyword evidence="2" id="KW-0521">NADP</keyword>
<reference evidence="5" key="1">
    <citation type="submission" date="2021-12" db="EMBL/GenBank/DDBJ databases">
        <title>Curvularia clavata genome.</title>
        <authorList>
            <person name="Cao Y."/>
        </authorList>
    </citation>
    <scope>NUCLEOTIDE SEQUENCE</scope>
    <source>
        <strain evidence="5">Yc1106</strain>
    </source>
</reference>
<evidence type="ECO:0000313" key="6">
    <source>
        <dbReference type="Proteomes" id="UP001056012"/>
    </source>
</evidence>
<dbReference type="Pfam" id="PF05368">
    <property type="entry name" value="NmrA"/>
    <property type="match status" value="1"/>
</dbReference>